<dbReference type="SUPFAM" id="SSF53697">
    <property type="entry name" value="SIS domain"/>
    <property type="match status" value="1"/>
</dbReference>
<dbReference type="UniPathway" id="UPA00109">
    <property type="reaction ID" value="UER00181"/>
</dbReference>
<protein>
    <recommendedName>
        <fullName evidence="1 5">Glucose-6-phosphate isomerase</fullName>
        <ecNumber evidence="1 5">5.3.1.9</ecNumber>
    </recommendedName>
</protein>
<evidence type="ECO:0000313" key="6">
    <source>
        <dbReference type="EMBL" id="RGB79897.1"/>
    </source>
</evidence>
<dbReference type="GO" id="GO:0005829">
    <property type="term" value="C:cytosol"/>
    <property type="evidence" value="ECO:0007669"/>
    <property type="project" value="TreeGrafter"/>
</dbReference>
<comment type="caution">
    <text evidence="6">The sequence shown here is derived from an EMBL/GenBank/DDBJ whole genome shotgun (WGS) entry which is preliminary data.</text>
</comment>
<name>A0A3E2TNG5_9FIRM</name>
<dbReference type="GO" id="GO:0048029">
    <property type="term" value="F:monosaccharide binding"/>
    <property type="evidence" value="ECO:0007669"/>
    <property type="project" value="TreeGrafter"/>
</dbReference>
<dbReference type="AlphaFoldDB" id="A0A3E2TNG5"/>
<dbReference type="PROSITE" id="PS00174">
    <property type="entry name" value="P_GLUCOSE_ISOMERASE_2"/>
    <property type="match status" value="1"/>
</dbReference>
<dbReference type="Pfam" id="PF00342">
    <property type="entry name" value="PGI"/>
    <property type="match status" value="1"/>
</dbReference>
<dbReference type="PRINTS" id="PR00662">
    <property type="entry name" value="G6PISOMERASE"/>
</dbReference>
<dbReference type="GO" id="GO:0006094">
    <property type="term" value="P:gluconeogenesis"/>
    <property type="evidence" value="ECO:0007669"/>
    <property type="project" value="UniProtKB-KW"/>
</dbReference>
<dbReference type="GO" id="GO:0097367">
    <property type="term" value="F:carbohydrate derivative binding"/>
    <property type="evidence" value="ECO:0007669"/>
    <property type="project" value="InterPro"/>
</dbReference>
<comment type="similarity">
    <text evidence="5">Belongs to the GPI family.</text>
</comment>
<dbReference type="PANTHER" id="PTHR11469:SF1">
    <property type="entry name" value="GLUCOSE-6-PHOSPHATE ISOMERASE"/>
    <property type="match status" value="1"/>
</dbReference>
<evidence type="ECO:0000256" key="5">
    <source>
        <dbReference type="RuleBase" id="RU000612"/>
    </source>
</evidence>
<keyword evidence="4 5" id="KW-0413">Isomerase</keyword>
<dbReference type="InterPro" id="IPR001672">
    <property type="entry name" value="G6P_Isomerase"/>
</dbReference>
<comment type="pathway">
    <text evidence="5">Carbohydrate degradation; glycolysis; D-glyceraldehyde 3-phosphate and glycerone phosphate from D-glucose: step 2/4.</text>
</comment>
<sequence length="420" mass="47558">MIQFQMFDHQPERCEKYHQMLKDNLPVLEGIGSEADFEKYGDSLGWFDIDSWANEAELSAIEELAARVRRDADVFVLIGVGGSNNAARSVIEAFPECDGPEIVYAGNSLSPWAFEQVMNKIRGKSVYIDCIAKNFQTLEPGSAFRVLREYLYETYGDKANERIIATGSRNSLLETICKEHGYSFVEFPQTVGGRYTAVTAVGLLPMAVAGIDIRALVKGAADMAAELKGCRDITQSAYRYAVARNLYYNEGYRMEMLASFEPQLHWFYKWWIQLFAESEGKEDQGLYPISGEYSEELHSVGQFLQDGSPVIFETFLHVKDPQASMIVHPDGRVKDDFDYLNGKDFREINEAAYGATLRAHSEKMPCMVLEVEKLTPYSFGEIFYFFMYTCYVSAGILGVNPFDQEGVEAYKQRMFKALGK</sequence>
<dbReference type="GO" id="GO:0006096">
    <property type="term" value="P:glycolytic process"/>
    <property type="evidence" value="ECO:0007669"/>
    <property type="project" value="UniProtKB-UniPathway"/>
</dbReference>
<dbReference type="Proteomes" id="UP000260773">
    <property type="component" value="Unassembled WGS sequence"/>
</dbReference>
<dbReference type="InterPro" id="IPR018189">
    <property type="entry name" value="Phosphoglucose_isomerase_CS"/>
</dbReference>
<evidence type="ECO:0000256" key="3">
    <source>
        <dbReference type="ARBA" id="ARBA00023152"/>
    </source>
</evidence>
<proteinExistence type="inferred from homology"/>
<dbReference type="InterPro" id="IPR046348">
    <property type="entry name" value="SIS_dom_sf"/>
</dbReference>
<dbReference type="CDD" id="cd05016">
    <property type="entry name" value="SIS_PGI_2"/>
    <property type="match status" value="1"/>
</dbReference>
<evidence type="ECO:0000256" key="4">
    <source>
        <dbReference type="ARBA" id="ARBA00023235"/>
    </source>
</evidence>
<dbReference type="EMBL" id="QVEP01000016">
    <property type="protein sequence ID" value="RGB79897.1"/>
    <property type="molecule type" value="Genomic_DNA"/>
</dbReference>
<evidence type="ECO:0000256" key="2">
    <source>
        <dbReference type="ARBA" id="ARBA00022432"/>
    </source>
</evidence>
<dbReference type="GO" id="GO:0004347">
    <property type="term" value="F:glucose-6-phosphate isomerase activity"/>
    <property type="evidence" value="ECO:0007669"/>
    <property type="project" value="UniProtKB-EC"/>
</dbReference>
<organism evidence="6 7">
    <name type="scientific">Coprococcus catus</name>
    <dbReference type="NCBI Taxonomy" id="116085"/>
    <lineage>
        <taxon>Bacteria</taxon>
        <taxon>Bacillati</taxon>
        <taxon>Bacillota</taxon>
        <taxon>Clostridia</taxon>
        <taxon>Lachnospirales</taxon>
        <taxon>Lachnospiraceae</taxon>
        <taxon>Coprococcus</taxon>
    </lineage>
</organism>
<dbReference type="GO" id="GO:0051156">
    <property type="term" value="P:glucose 6-phosphate metabolic process"/>
    <property type="evidence" value="ECO:0007669"/>
    <property type="project" value="TreeGrafter"/>
</dbReference>
<evidence type="ECO:0000256" key="1">
    <source>
        <dbReference type="ARBA" id="ARBA00011952"/>
    </source>
</evidence>
<dbReference type="InterPro" id="IPR035482">
    <property type="entry name" value="SIS_PGI_2"/>
</dbReference>
<keyword evidence="3 5" id="KW-0324">Glycolysis</keyword>
<dbReference type="Gene3D" id="3.40.50.10490">
    <property type="entry name" value="Glucose-6-phosphate isomerase like protein, domain 1"/>
    <property type="match status" value="2"/>
</dbReference>
<dbReference type="EC" id="5.3.1.9" evidence="1 5"/>
<reference evidence="6 7" key="1">
    <citation type="submission" date="2018-08" db="EMBL/GenBank/DDBJ databases">
        <title>A genome reference for cultivated species of the human gut microbiota.</title>
        <authorList>
            <person name="Zou Y."/>
            <person name="Xue W."/>
            <person name="Luo G."/>
        </authorList>
    </citation>
    <scope>NUCLEOTIDE SEQUENCE [LARGE SCALE GENOMIC DNA]</scope>
    <source>
        <strain evidence="6 7">AF45-17</strain>
    </source>
</reference>
<dbReference type="PROSITE" id="PS51463">
    <property type="entry name" value="P_GLUCOSE_ISOMERASE_3"/>
    <property type="match status" value="1"/>
</dbReference>
<dbReference type="PANTHER" id="PTHR11469">
    <property type="entry name" value="GLUCOSE-6-PHOSPHATE ISOMERASE"/>
    <property type="match status" value="1"/>
</dbReference>
<comment type="catalytic activity">
    <reaction evidence="5">
        <text>alpha-D-glucose 6-phosphate = beta-D-fructose 6-phosphate</text>
        <dbReference type="Rhea" id="RHEA:11816"/>
        <dbReference type="ChEBI" id="CHEBI:57634"/>
        <dbReference type="ChEBI" id="CHEBI:58225"/>
        <dbReference type="EC" id="5.3.1.9"/>
    </reaction>
</comment>
<keyword evidence="2 5" id="KW-0312">Gluconeogenesis</keyword>
<evidence type="ECO:0000313" key="7">
    <source>
        <dbReference type="Proteomes" id="UP000260773"/>
    </source>
</evidence>
<accession>A0A3E2TNG5</accession>
<gene>
    <name evidence="6" type="ORF">DW070_08155</name>
</gene>